<organism evidence="4 5">
    <name type="scientific">Nocardiopsis coralli</name>
    <dbReference type="NCBI Taxonomy" id="2772213"/>
    <lineage>
        <taxon>Bacteria</taxon>
        <taxon>Bacillati</taxon>
        <taxon>Actinomycetota</taxon>
        <taxon>Actinomycetes</taxon>
        <taxon>Streptosporangiales</taxon>
        <taxon>Nocardiopsidaceae</taxon>
        <taxon>Nocardiopsis</taxon>
    </lineage>
</organism>
<feature type="region of interest" description="Disordered" evidence="1">
    <location>
        <begin position="1"/>
        <end position="23"/>
    </location>
</feature>
<keyword evidence="2" id="KW-1133">Transmembrane helix</keyword>
<dbReference type="Pfam" id="PF04235">
    <property type="entry name" value="DUF418"/>
    <property type="match status" value="1"/>
</dbReference>
<dbReference type="InterPro" id="IPR007349">
    <property type="entry name" value="DUF418"/>
</dbReference>
<feature type="transmembrane region" description="Helical" evidence="2">
    <location>
        <begin position="369"/>
        <end position="390"/>
    </location>
</feature>
<keyword evidence="2" id="KW-0812">Transmembrane</keyword>
<name>A0ABR9P5F4_9ACTN</name>
<feature type="transmembrane region" description="Helical" evidence="2">
    <location>
        <begin position="131"/>
        <end position="164"/>
    </location>
</feature>
<evidence type="ECO:0000259" key="3">
    <source>
        <dbReference type="Pfam" id="PF04235"/>
    </source>
</evidence>
<keyword evidence="2" id="KW-0472">Membrane</keyword>
<keyword evidence="5" id="KW-1185">Reference proteome</keyword>
<protein>
    <submittedName>
        <fullName evidence="4">DUF418 domain-containing protein</fullName>
    </submittedName>
</protein>
<feature type="transmembrane region" description="Helical" evidence="2">
    <location>
        <begin position="34"/>
        <end position="52"/>
    </location>
</feature>
<reference evidence="4 5" key="1">
    <citation type="submission" date="2020-09" db="EMBL/GenBank/DDBJ databases">
        <title>Diversity and distribution of actinomycetes associated with coral in the coast of Hainan.</title>
        <authorList>
            <person name="Li F."/>
        </authorList>
    </citation>
    <scope>NUCLEOTIDE SEQUENCE [LARGE SCALE GENOMIC DNA]</scope>
    <source>
        <strain evidence="4 5">HNM0947</strain>
    </source>
</reference>
<dbReference type="PANTHER" id="PTHR30590">
    <property type="entry name" value="INNER MEMBRANE PROTEIN"/>
    <property type="match status" value="1"/>
</dbReference>
<evidence type="ECO:0000256" key="2">
    <source>
        <dbReference type="SAM" id="Phobius"/>
    </source>
</evidence>
<evidence type="ECO:0000313" key="4">
    <source>
        <dbReference type="EMBL" id="MBE2999068.1"/>
    </source>
</evidence>
<dbReference type="RefSeq" id="WP_193121699.1">
    <property type="nucleotide sequence ID" value="NZ_JADBGI010000007.1"/>
</dbReference>
<feature type="transmembrane region" description="Helical" evidence="2">
    <location>
        <begin position="171"/>
        <end position="195"/>
    </location>
</feature>
<feature type="transmembrane region" description="Helical" evidence="2">
    <location>
        <begin position="338"/>
        <end position="357"/>
    </location>
</feature>
<feature type="transmembrane region" description="Helical" evidence="2">
    <location>
        <begin position="86"/>
        <end position="111"/>
    </location>
</feature>
<evidence type="ECO:0000256" key="1">
    <source>
        <dbReference type="SAM" id="MobiDB-lite"/>
    </source>
</evidence>
<dbReference type="Proteomes" id="UP000806528">
    <property type="component" value="Unassembled WGS sequence"/>
</dbReference>
<dbReference type="EMBL" id="JADBGI010000007">
    <property type="protein sequence ID" value="MBE2999068.1"/>
    <property type="molecule type" value="Genomic_DNA"/>
</dbReference>
<accession>A0ABR9P5F4</accession>
<feature type="domain" description="DUF418" evidence="3">
    <location>
        <begin position="252"/>
        <end position="406"/>
    </location>
</feature>
<sequence length="410" mass="44180">MTAQHHDGAAPVQGRDASGPARENRRTRMPLLDLLRGVAIVGTLATNVWLFTAPGGETAALFGGSGSVPMGRFLEDPSASSLFEGLFRTAANGTFLSLLTLMFGVGLALQYRSARDHGRRWPGTYKWRALFLFVEGTVHFTLVFAFDVLMGYAVVALLVAWLLVRSERVQAWVMWASLAVHMALMSLATAVTVMLPSHDAEHGVPADVAELYASGTYLEQVVFRLEHALILRAEPIGTFALMVFMFLLGVRLFRAGAFGDDTTGRRLRSRLLRWGLGAGVPLSLAAALGGEEWALADRYMAAPLVALGVIGLVGALLDRFGGAGPTATGLSALGRMAMTGYVAQNVLLMLVSYGFGLGLTERMAWAGPWWSLALWAAVSVLLAAGSVLWLRRFRHGPLEALQKKVLARAR</sequence>
<feature type="transmembrane region" description="Helical" evidence="2">
    <location>
        <begin position="300"/>
        <end position="317"/>
    </location>
</feature>
<feature type="transmembrane region" description="Helical" evidence="2">
    <location>
        <begin position="229"/>
        <end position="250"/>
    </location>
</feature>
<feature type="transmembrane region" description="Helical" evidence="2">
    <location>
        <begin position="271"/>
        <end position="288"/>
    </location>
</feature>
<dbReference type="PANTHER" id="PTHR30590:SF2">
    <property type="entry name" value="INNER MEMBRANE PROTEIN"/>
    <property type="match status" value="1"/>
</dbReference>
<dbReference type="InterPro" id="IPR052529">
    <property type="entry name" value="Bact_Transport_Assoc"/>
</dbReference>
<comment type="caution">
    <text evidence="4">The sequence shown here is derived from an EMBL/GenBank/DDBJ whole genome shotgun (WGS) entry which is preliminary data.</text>
</comment>
<proteinExistence type="predicted"/>
<gene>
    <name evidence="4" type="ORF">IDM40_10195</name>
</gene>
<evidence type="ECO:0000313" key="5">
    <source>
        <dbReference type="Proteomes" id="UP000806528"/>
    </source>
</evidence>